<comment type="caution">
    <text evidence="4">The sequence shown here is derived from an EMBL/GenBank/DDBJ whole genome shotgun (WGS) entry which is preliminary data.</text>
</comment>
<sequence>MLSALLRHEEIIVNSPLGSEAFDFEGTFEASDYRYFYDRFLTEERSEQEADLVWRLLGLQPGLPVLDLACGYGRIANRLAARSCLVSGLDQSAAFLDQARAEAEKRGLAVDYRQGDMRTLPTEWTGRFAAVLSWFTSFGYFSDEENRQVLAEIARVLQPGGRLLLELPNRDRLLRVFQPDMVLERDGAWLIDQLHYDVLSGRLHTRRVILRDGRQRETHFFVRLLTLPELADWLRQAGFSRVEAYNEQGAPFSLESRRLLTVATR</sequence>
<dbReference type="PANTHER" id="PTHR43861">
    <property type="entry name" value="TRANS-ACONITATE 2-METHYLTRANSFERASE-RELATED"/>
    <property type="match status" value="1"/>
</dbReference>
<dbReference type="SUPFAM" id="SSF53335">
    <property type="entry name" value="S-adenosyl-L-methionine-dependent methyltransferases"/>
    <property type="match status" value="1"/>
</dbReference>
<dbReference type="CDD" id="cd02440">
    <property type="entry name" value="AdoMet_MTases"/>
    <property type="match status" value="1"/>
</dbReference>
<dbReference type="InterPro" id="IPR029063">
    <property type="entry name" value="SAM-dependent_MTases_sf"/>
</dbReference>
<feature type="domain" description="Methyltransferase" evidence="3">
    <location>
        <begin position="65"/>
        <end position="161"/>
    </location>
</feature>
<proteinExistence type="predicted"/>
<keyword evidence="1 4" id="KW-0489">Methyltransferase</keyword>
<protein>
    <submittedName>
        <fullName evidence="4">Methyltransferase type 11</fullName>
    </submittedName>
</protein>
<dbReference type="EMBL" id="BKZV01000010">
    <property type="protein sequence ID" value="GER85714.1"/>
    <property type="molecule type" value="Genomic_DNA"/>
</dbReference>
<keyword evidence="5" id="KW-1185">Reference proteome</keyword>
<dbReference type="PANTHER" id="PTHR43861:SF1">
    <property type="entry name" value="TRANS-ACONITATE 2-METHYLTRANSFERASE"/>
    <property type="match status" value="1"/>
</dbReference>
<evidence type="ECO:0000259" key="3">
    <source>
        <dbReference type="Pfam" id="PF13649"/>
    </source>
</evidence>
<evidence type="ECO:0000313" key="5">
    <source>
        <dbReference type="Proteomes" id="UP000334820"/>
    </source>
</evidence>
<evidence type="ECO:0000313" key="4">
    <source>
        <dbReference type="EMBL" id="GER85714.1"/>
    </source>
</evidence>
<keyword evidence="2 4" id="KW-0808">Transferase</keyword>
<dbReference type="Gene3D" id="2.20.25.110">
    <property type="entry name" value="S-adenosyl-L-methionine-dependent methyltransferases"/>
    <property type="match status" value="1"/>
</dbReference>
<name>A0A5J4KAW4_9CHLR</name>
<dbReference type="InterPro" id="IPR041698">
    <property type="entry name" value="Methyltransf_25"/>
</dbReference>
<dbReference type="GO" id="GO:0032259">
    <property type="term" value="P:methylation"/>
    <property type="evidence" value="ECO:0007669"/>
    <property type="project" value="UniProtKB-KW"/>
</dbReference>
<accession>A0A5J4KAW4</accession>
<evidence type="ECO:0000256" key="1">
    <source>
        <dbReference type="ARBA" id="ARBA00022603"/>
    </source>
</evidence>
<dbReference type="Gene3D" id="3.40.50.150">
    <property type="entry name" value="Vaccinia Virus protein VP39"/>
    <property type="match status" value="1"/>
</dbReference>
<dbReference type="Pfam" id="PF13649">
    <property type="entry name" value="Methyltransf_25"/>
    <property type="match status" value="1"/>
</dbReference>
<gene>
    <name evidence="4" type="ORF">KTAU_43480</name>
</gene>
<dbReference type="Proteomes" id="UP000334820">
    <property type="component" value="Unassembled WGS sequence"/>
</dbReference>
<dbReference type="GO" id="GO:0008168">
    <property type="term" value="F:methyltransferase activity"/>
    <property type="evidence" value="ECO:0007669"/>
    <property type="project" value="UniProtKB-KW"/>
</dbReference>
<reference evidence="4 5" key="1">
    <citation type="journal article" date="2019" name="Int. J. Syst. Evol. Microbiol.">
        <title>Thermogemmatispora aurantia sp. nov. and Thermogemmatispora argillosa sp. nov., within the class Ktedonobacteria, and emended description of the genus Thermogemmatispora.</title>
        <authorList>
            <person name="Zheng Y."/>
            <person name="Wang C.M."/>
            <person name="Sakai Y."/>
            <person name="Abe K."/>
            <person name="Yokota A."/>
            <person name="Yabe S."/>
        </authorList>
    </citation>
    <scope>NUCLEOTIDE SEQUENCE [LARGE SCALE GENOMIC DNA]</scope>
    <source>
        <strain evidence="4 5">A1-2</strain>
    </source>
</reference>
<dbReference type="AlphaFoldDB" id="A0A5J4KAW4"/>
<organism evidence="4 5">
    <name type="scientific">Thermogemmatispora aurantia</name>
    <dbReference type="NCBI Taxonomy" id="2045279"/>
    <lineage>
        <taxon>Bacteria</taxon>
        <taxon>Bacillati</taxon>
        <taxon>Chloroflexota</taxon>
        <taxon>Ktedonobacteria</taxon>
        <taxon>Thermogemmatisporales</taxon>
        <taxon>Thermogemmatisporaceae</taxon>
        <taxon>Thermogemmatispora</taxon>
    </lineage>
</organism>
<evidence type="ECO:0000256" key="2">
    <source>
        <dbReference type="ARBA" id="ARBA00022679"/>
    </source>
</evidence>